<dbReference type="GO" id="GO:0035859">
    <property type="term" value="C:Seh1-associated complex"/>
    <property type="evidence" value="ECO:0007669"/>
    <property type="project" value="TreeGrafter"/>
</dbReference>
<dbReference type="InterPro" id="IPR015943">
    <property type="entry name" value="WD40/YVTN_repeat-like_dom_sf"/>
</dbReference>
<feature type="region of interest" description="Disordered" evidence="4">
    <location>
        <begin position="838"/>
        <end position="861"/>
    </location>
</feature>
<accession>A0AAD6VES8</accession>
<evidence type="ECO:0000259" key="5">
    <source>
        <dbReference type="Pfam" id="PF17120"/>
    </source>
</evidence>
<evidence type="ECO:0000313" key="7">
    <source>
        <dbReference type="Proteomes" id="UP001219525"/>
    </source>
</evidence>
<keyword evidence="1 3" id="KW-0853">WD repeat</keyword>
<feature type="domain" description="WDR59/RTC1-like RING zinc finger" evidence="5">
    <location>
        <begin position="1403"/>
        <end position="1446"/>
    </location>
</feature>
<sequence length="1458" mass="158016">MPRRTDEQGQTSRAHVSGLHFAPPPPSARRPSWISPIPGSSVMTTPDSAGRRPSWTPAPAVEGSGTNSDLHSSVIFKAKKRLYYPAHVEESGSGSGSGSTSDSSASAVPSPDGEGESSEDSASNFRMGLQIDMKGLVGDAVGNMSISPTSRDIVLAARRGLFIIDLESPLSVPRFLPQGGSWDVADVQWNPHVSRAEYIVSTSSEKLLIWNLLLTAGSSSSSAPEQNPSSIQHVLQGHYRAITDINWHPAPAERDLVVSTGVDSWVWAWDLRAAKGGRAVFGLSAFNAGGTQVKWNRQDPHILASSHGGEVLIWDRRKGSLPITRLHAHRSKIYGIDWSPTHRDGLVTCALDGTIKVWDTGASRENRPGLDVSSLTGQAGVWDSCIDCGPTPEDNHAQTPVRTIRTAHPVWRARHLPFGHGVLSLPQRGGTSLGMYALGSAHAAGEEERLSECHTGEGQPGSARPRAGSWGGDEPVEVFEGHTDVVKEFVWRKGSGGTAFQLITWSKDRTLRFWPVDEETMQKFGYMRPEGPLPGSTPTQAPREPLAGSTPILDRDDKSTPTFSFRNPPLPEPLDNGVLSENALGLMSPPLPTLSAPVGGRTILAGVRAGAPVVIAAAGQSARASAADVKREVRPPGLLFSATAGSRRMTRGTAGGRRMGVDALTWLSNVKEVVGGGGAERSSSGGRGGGAGSSGGVSEFERADSLAPSARRRSDSRGARTEEGQSLQDELTSVISKLVSAKIKLEKHDLTKKRTCTLGLHGPWGESSSVFIRITFTFPKDYPHRIHPRGTPTVELERNPLISLKNRAFILRRLRTLRERQRPCLEACLRFLSEGETSGLHSMDSESSDSDEQRTGRKARNGMVSLIRSHKNLTEPRTSQGTFGPNGELVCFFPTPPRIVRHVLRGPKVLSSPAKTVSDIPPSHDSVDLGPERPPLRRFRSPALIADAVRRLSLSATDRVVKPLDPRHPQAGGDHILRIMTNLLTFSHDTPHHRESETSRSRLTHSAPRRSTVFITNTSHISGGDYKVAAGYVFEAETLALLCQKNAEVARDHGRYDHERIFKILQVLFPTSVDHSGTTAPNALVVRMVTRIHSELCKLKDLQMLAMLSTIVLQGCRRARSRSTKSLDIREATTPRNAADYFSISRASSGANSLSPISPTWPRFVSPPLASNQPALSTSGSSRGSWSSLFNAGSVRQFMSGVQDSFKEGLMTPSELPVSSSGGTIPVPKAGRIHRGPDSPLPPRRGHWRDAGLPSPSTVSKSWNEATSPNLRLAVSFSSAGHRRTPISQFALPKHAIQEARVVVYDVPVGDDENSTVFPDDNIAEFVNHVHLYAEVLFSWQLYHKRLELLKSISHLDAAEDTQHSTGIHKSSGMMRRCLGCGDIMEQDKNACRNCSRPCGMPHCTVCRLPVKGLSRSCLRCFHVTHISCWGRLDSPLCPSGCGCLCDLSQGPHHVTRP</sequence>
<feature type="region of interest" description="Disordered" evidence="4">
    <location>
        <begin position="88"/>
        <end position="122"/>
    </location>
</feature>
<feature type="region of interest" description="Disordered" evidence="4">
    <location>
        <begin position="530"/>
        <end position="558"/>
    </location>
</feature>
<dbReference type="PROSITE" id="PS50294">
    <property type="entry name" value="WD_REPEATS_REGION"/>
    <property type="match status" value="1"/>
</dbReference>
<dbReference type="GO" id="GO:1904263">
    <property type="term" value="P:positive regulation of TORC1 signaling"/>
    <property type="evidence" value="ECO:0007669"/>
    <property type="project" value="TreeGrafter"/>
</dbReference>
<dbReference type="Pfam" id="PF17120">
    <property type="entry name" value="zf-RING_16"/>
    <property type="match status" value="1"/>
</dbReference>
<evidence type="ECO:0000256" key="1">
    <source>
        <dbReference type="ARBA" id="ARBA00022574"/>
    </source>
</evidence>
<feature type="compositionally biased region" description="Low complexity" evidence="4">
    <location>
        <begin position="29"/>
        <end position="38"/>
    </location>
</feature>
<dbReference type="PROSITE" id="PS50082">
    <property type="entry name" value="WD_REPEATS_2"/>
    <property type="match status" value="2"/>
</dbReference>
<keyword evidence="7" id="KW-1185">Reference proteome</keyword>
<evidence type="ECO:0000313" key="6">
    <source>
        <dbReference type="EMBL" id="KAJ7205052.1"/>
    </source>
</evidence>
<dbReference type="InterPro" id="IPR001680">
    <property type="entry name" value="WD40_rpt"/>
</dbReference>
<feature type="repeat" description="WD" evidence="3">
    <location>
        <begin position="235"/>
        <end position="279"/>
    </location>
</feature>
<feature type="compositionally biased region" description="Gly residues" evidence="4">
    <location>
        <begin position="675"/>
        <end position="695"/>
    </location>
</feature>
<comment type="caution">
    <text evidence="6">The sequence shown here is derived from an EMBL/GenBank/DDBJ whole genome shotgun (WGS) entry which is preliminary data.</text>
</comment>
<dbReference type="GO" id="GO:0005774">
    <property type="term" value="C:vacuolar membrane"/>
    <property type="evidence" value="ECO:0007669"/>
    <property type="project" value="TreeGrafter"/>
</dbReference>
<dbReference type="GO" id="GO:0034198">
    <property type="term" value="P:cellular response to amino acid starvation"/>
    <property type="evidence" value="ECO:0007669"/>
    <property type="project" value="TreeGrafter"/>
</dbReference>
<dbReference type="SMART" id="SM00320">
    <property type="entry name" value="WD40"/>
    <property type="match status" value="5"/>
</dbReference>
<feature type="region of interest" description="Disordered" evidence="4">
    <location>
        <begin position="447"/>
        <end position="472"/>
    </location>
</feature>
<feature type="compositionally biased region" description="Basic and acidic residues" evidence="4">
    <location>
        <begin position="925"/>
        <end position="935"/>
    </location>
</feature>
<organism evidence="6 7">
    <name type="scientific">Mycena pura</name>
    <dbReference type="NCBI Taxonomy" id="153505"/>
    <lineage>
        <taxon>Eukaryota</taxon>
        <taxon>Fungi</taxon>
        <taxon>Dikarya</taxon>
        <taxon>Basidiomycota</taxon>
        <taxon>Agaricomycotina</taxon>
        <taxon>Agaricomycetes</taxon>
        <taxon>Agaricomycetidae</taxon>
        <taxon>Agaricales</taxon>
        <taxon>Marasmiineae</taxon>
        <taxon>Mycenaceae</taxon>
        <taxon>Mycena</taxon>
    </lineage>
</organism>
<dbReference type="EMBL" id="JARJCW010000045">
    <property type="protein sequence ID" value="KAJ7205052.1"/>
    <property type="molecule type" value="Genomic_DNA"/>
</dbReference>
<dbReference type="Pfam" id="PF00400">
    <property type="entry name" value="WD40"/>
    <property type="match status" value="1"/>
</dbReference>
<evidence type="ECO:0000256" key="2">
    <source>
        <dbReference type="ARBA" id="ARBA00022737"/>
    </source>
</evidence>
<dbReference type="PANTHER" id="PTHR46170">
    <property type="entry name" value="GATOR COMPLEX PROTEIN WDR59"/>
    <property type="match status" value="1"/>
</dbReference>
<protein>
    <recommendedName>
        <fullName evidence="5">WDR59/RTC1-like RING zinc finger domain-containing protein</fullName>
    </recommendedName>
</protein>
<feature type="repeat" description="WD" evidence="3">
    <location>
        <begin position="326"/>
        <end position="368"/>
    </location>
</feature>
<feature type="compositionally biased region" description="Basic and acidic residues" evidence="4">
    <location>
        <begin position="712"/>
        <end position="723"/>
    </location>
</feature>
<feature type="region of interest" description="Disordered" evidence="4">
    <location>
        <begin position="1213"/>
        <end position="1264"/>
    </location>
</feature>
<feature type="region of interest" description="Disordered" evidence="4">
    <location>
        <begin position="912"/>
        <end position="935"/>
    </location>
</feature>
<dbReference type="SUPFAM" id="SSF50978">
    <property type="entry name" value="WD40 repeat-like"/>
    <property type="match status" value="1"/>
</dbReference>
<keyword evidence="2" id="KW-0677">Repeat</keyword>
<feature type="compositionally biased region" description="Low complexity" evidence="4">
    <location>
        <begin position="98"/>
        <end position="112"/>
    </location>
</feature>
<dbReference type="InterPro" id="IPR049567">
    <property type="entry name" value="WDR59-like"/>
</dbReference>
<dbReference type="InterPro" id="IPR049566">
    <property type="entry name" value="WDR59_RTC1-like_RING_Znf"/>
</dbReference>
<evidence type="ECO:0000256" key="4">
    <source>
        <dbReference type="SAM" id="MobiDB-lite"/>
    </source>
</evidence>
<feature type="compositionally biased region" description="Polar residues" evidence="4">
    <location>
        <begin position="1255"/>
        <end position="1264"/>
    </location>
</feature>
<name>A0AAD6VES8_9AGAR</name>
<dbReference type="Proteomes" id="UP001219525">
    <property type="component" value="Unassembled WGS sequence"/>
</dbReference>
<feature type="region of interest" description="Disordered" evidence="4">
    <location>
        <begin position="1"/>
        <end position="71"/>
    </location>
</feature>
<dbReference type="Gene3D" id="2.130.10.10">
    <property type="entry name" value="YVTN repeat-like/Quinoprotein amine dehydrogenase"/>
    <property type="match status" value="1"/>
</dbReference>
<dbReference type="PANTHER" id="PTHR46170:SF1">
    <property type="entry name" value="GATOR COMPLEX PROTEIN WDR59"/>
    <property type="match status" value="1"/>
</dbReference>
<evidence type="ECO:0000256" key="3">
    <source>
        <dbReference type="PROSITE-ProRule" id="PRU00221"/>
    </source>
</evidence>
<feature type="region of interest" description="Disordered" evidence="4">
    <location>
        <begin position="675"/>
        <end position="728"/>
    </location>
</feature>
<dbReference type="InterPro" id="IPR019775">
    <property type="entry name" value="WD40_repeat_CS"/>
</dbReference>
<reference evidence="6" key="1">
    <citation type="submission" date="2023-03" db="EMBL/GenBank/DDBJ databases">
        <title>Massive genome expansion in bonnet fungi (Mycena s.s.) driven by repeated elements and novel gene families across ecological guilds.</title>
        <authorList>
            <consortium name="Lawrence Berkeley National Laboratory"/>
            <person name="Harder C.B."/>
            <person name="Miyauchi S."/>
            <person name="Viragh M."/>
            <person name="Kuo A."/>
            <person name="Thoen E."/>
            <person name="Andreopoulos B."/>
            <person name="Lu D."/>
            <person name="Skrede I."/>
            <person name="Drula E."/>
            <person name="Henrissat B."/>
            <person name="Morin E."/>
            <person name="Kohler A."/>
            <person name="Barry K."/>
            <person name="LaButti K."/>
            <person name="Morin E."/>
            <person name="Salamov A."/>
            <person name="Lipzen A."/>
            <person name="Mereny Z."/>
            <person name="Hegedus B."/>
            <person name="Baldrian P."/>
            <person name="Stursova M."/>
            <person name="Weitz H."/>
            <person name="Taylor A."/>
            <person name="Grigoriev I.V."/>
            <person name="Nagy L.G."/>
            <person name="Martin F."/>
            <person name="Kauserud H."/>
        </authorList>
    </citation>
    <scope>NUCLEOTIDE SEQUENCE</scope>
    <source>
        <strain evidence="6">9144</strain>
    </source>
</reference>
<dbReference type="GO" id="GO:0035591">
    <property type="term" value="F:signaling adaptor activity"/>
    <property type="evidence" value="ECO:0007669"/>
    <property type="project" value="TreeGrafter"/>
</dbReference>
<proteinExistence type="predicted"/>
<gene>
    <name evidence="6" type="ORF">GGX14DRAFT_551619</name>
</gene>
<dbReference type="PROSITE" id="PS00678">
    <property type="entry name" value="WD_REPEATS_1"/>
    <property type="match status" value="1"/>
</dbReference>
<dbReference type="InterPro" id="IPR036322">
    <property type="entry name" value="WD40_repeat_dom_sf"/>
</dbReference>